<name>A0A9P3PEB4_LYOSH</name>
<protein>
    <submittedName>
        <fullName evidence="1">Uncharacterized protein</fullName>
    </submittedName>
</protein>
<evidence type="ECO:0000313" key="2">
    <source>
        <dbReference type="Proteomes" id="UP001063166"/>
    </source>
</evidence>
<accession>A0A9P3PEB4</accession>
<sequence>MSWSRNYAPPVSHDSFCYDGRSFYVRVGEHRHPRADPGSLYRLLTYTDPGPLLTKAGKIAKRQPAPHKDSPWHFYQAQCVHYGLPAYTRKSAAKRHLLAAFDAASKTLSVPTYILALEQVLKDEYNEANEVAWKKVEGEQKPEEMNARRGMSAVRR</sequence>
<evidence type="ECO:0000313" key="1">
    <source>
        <dbReference type="EMBL" id="GLB34318.1"/>
    </source>
</evidence>
<organism evidence="1 2">
    <name type="scientific">Lyophyllum shimeji</name>
    <name type="common">Hon-shimeji</name>
    <name type="synonym">Tricholoma shimeji</name>
    <dbReference type="NCBI Taxonomy" id="47721"/>
    <lineage>
        <taxon>Eukaryota</taxon>
        <taxon>Fungi</taxon>
        <taxon>Dikarya</taxon>
        <taxon>Basidiomycota</taxon>
        <taxon>Agaricomycotina</taxon>
        <taxon>Agaricomycetes</taxon>
        <taxon>Agaricomycetidae</taxon>
        <taxon>Agaricales</taxon>
        <taxon>Tricholomatineae</taxon>
        <taxon>Lyophyllaceae</taxon>
        <taxon>Lyophyllum</taxon>
    </lineage>
</organism>
<dbReference type="AlphaFoldDB" id="A0A9P3PEB4"/>
<reference evidence="1" key="1">
    <citation type="submission" date="2022-07" db="EMBL/GenBank/DDBJ databases">
        <title>The genome of Lyophyllum shimeji provides insight into the initial evolution of ectomycorrhizal fungal genome.</title>
        <authorList>
            <person name="Kobayashi Y."/>
            <person name="Shibata T."/>
            <person name="Hirakawa H."/>
            <person name="Shigenobu S."/>
            <person name="Nishiyama T."/>
            <person name="Yamada A."/>
            <person name="Hasebe M."/>
            <person name="Kawaguchi M."/>
        </authorList>
    </citation>
    <scope>NUCLEOTIDE SEQUENCE</scope>
    <source>
        <strain evidence="1">AT787</strain>
    </source>
</reference>
<proteinExistence type="predicted"/>
<keyword evidence="2" id="KW-1185">Reference proteome</keyword>
<dbReference type="Proteomes" id="UP001063166">
    <property type="component" value="Unassembled WGS sequence"/>
</dbReference>
<dbReference type="EMBL" id="BRPK01000001">
    <property type="protein sequence ID" value="GLB34318.1"/>
    <property type="molecule type" value="Genomic_DNA"/>
</dbReference>
<comment type="caution">
    <text evidence="1">The sequence shown here is derived from an EMBL/GenBank/DDBJ whole genome shotgun (WGS) entry which is preliminary data.</text>
</comment>
<gene>
    <name evidence="1" type="ORF">LshimejAT787_0112020</name>
</gene>
<dbReference type="OrthoDB" id="4121058at2759"/>